<sequence>MKKNKNNLNFYNLYTEDGVPGITSPILKAIIEEGMKKEKFIFNNSQEFKELTKEEIIKQLEELAKLKDEIIENRINDSKLNFLNIDEKFPSSSLKRFLNIKEELSKKN</sequence>
<dbReference type="GeneID" id="42437970"/>
<name>A0A5Q0N304_9AGAR</name>
<accession>A0A5Q0N304</accession>
<protein>
    <submittedName>
        <fullName evidence="1">Uncharacterized protein</fullName>
    </submittedName>
</protein>
<dbReference type="AlphaFoldDB" id="A0A5Q0N304"/>
<gene>
    <name evidence="1" type="primary">orf108</name>
</gene>
<geneLocation type="mitochondrion" evidence="1"/>
<dbReference type="RefSeq" id="YP_009710761.1">
    <property type="nucleotide sequence ID" value="NC_045201.1"/>
</dbReference>
<organism evidence="1">
    <name type="scientific">Amanita thiersii</name>
    <dbReference type="NCBI Taxonomy" id="235537"/>
    <lineage>
        <taxon>Eukaryota</taxon>
        <taxon>Fungi</taxon>
        <taxon>Dikarya</taxon>
        <taxon>Basidiomycota</taxon>
        <taxon>Agaricomycotina</taxon>
        <taxon>Agaricomycetes</taxon>
        <taxon>Agaricomycetidae</taxon>
        <taxon>Agaricales</taxon>
        <taxon>Pluteineae</taxon>
        <taxon>Amanitaceae</taxon>
        <taxon>Amanita</taxon>
    </lineage>
</organism>
<keyword evidence="1" id="KW-0496">Mitochondrion</keyword>
<proteinExistence type="predicted"/>
<reference evidence="1" key="1">
    <citation type="journal article" name="Front. Microbiol.">
        <title>Comparative Mitogenome Analysis Reveals Mitochondrial Genome Differentiation in Ectomycorrhizal and Asymbiotic Amanita Species.</title>
        <authorList>
            <person name="Li Q."/>
            <person name="He X."/>
            <person name="Ren Y."/>
            <person name="Xiong C."/>
            <person name="Jin X."/>
            <person name="Peng L."/>
            <person name="Huang W."/>
        </authorList>
    </citation>
    <scope>NUCLEOTIDE SEQUENCE</scope>
</reference>
<evidence type="ECO:0000313" key="1">
    <source>
        <dbReference type="EMBL" id="QFZ98710.1"/>
    </source>
</evidence>
<dbReference type="EMBL" id="MK993561">
    <property type="protein sequence ID" value="QFZ98710.1"/>
    <property type="molecule type" value="Genomic_DNA"/>
</dbReference>